<comment type="caution">
    <text evidence="2">The sequence shown here is derived from an EMBL/GenBank/DDBJ whole genome shotgun (WGS) entry which is preliminary data.</text>
</comment>
<name>A0ABX2YX64_9PSED</name>
<evidence type="ECO:0000256" key="1">
    <source>
        <dbReference type="SAM" id="MobiDB-lite"/>
    </source>
</evidence>
<proteinExistence type="predicted"/>
<reference evidence="2 3" key="1">
    <citation type="submission" date="2016-06" db="EMBL/GenBank/DDBJ databases">
        <title>Draft genome sequence of Pseudomonas sp. S1E40, a novel strain antagonistic activity to fungal plant pathogen.</title>
        <authorList>
            <person name="Tambong J.T."/>
            <person name="Tchagang C."/>
            <person name="Xu R."/>
        </authorList>
    </citation>
    <scope>NUCLEOTIDE SEQUENCE [LARGE SCALE GENOMIC DNA]</scope>
    <source>
        <strain evidence="2 3">S1E40</strain>
    </source>
</reference>
<protein>
    <recommendedName>
        <fullName evidence="4">Tail fiber protein</fullName>
    </recommendedName>
</protein>
<sequence>MSIIPLNIGSAPNDGSGQDLRSGGQVINANFSELDQRTSAAQSAAQGAQATADAAIPGTQKGQPNGVAALDGNGTVPASQLPSYVDDVLEFNSFGTLPVTGETGKIYITIDTNNQYRWSGTQYVLLTASPGSTDSVPEGAVNKYWTLARTLGSVLTGLVTTNPAVIVATDTVIAAFGKLQKQITDLSSAVTSKATKGSNGDITEITGLTTPLSVSQGGTGSASGVPEMAGASAGAAGTKGLVPAPPAGATRFLSSLGTWLSINASASWGAITGTLSDQADLKTALDSKMTGSPQQLCTAWVNFDGTTGAIKGSYNVASVTRSAVGTYRINFITPMMNINYVPVCLSNVLTATDQGNQAYPVGLNLAYVDVVNRVSGAFIDRPFYGVSITGGR</sequence>
<feature type="region of interest" description="Disordered" evidence="1">
    <location>
        <begin position="41"/>
        <end position="64"/>
    </location>
</feature>
<evidence type="ECO:0000313" key="2">
    <source>
        <dbReference type="EMBL" id="OCW28137.1"/>
    </source>
</evidence>
<dbReference type="RefSeq" id="WP_065903783.1">
    <property type="nucleotide sequence ID" value="NZ_MAUE01000015.1"/>
</dbReference>
<evidence type="ECO:0008006" key="4">
    <source>
        <dbReference type="Google" id="ProtNLM"/>
    </source>
</evidence>
<evidence type="ECO:0000313" key="3">
    <source>
        <dbReference type="Proteomes" id="UP000095081"/>
    </source>
</evidence>
<accession>A0ABX2YX64</accession>
<dbReference type="EMBL" id="MAUE01000015">
    <property type="protein sequence ID" value="OCW28137.1"/>
    <property type="molecule type" value="Genomic_DNA"/>
</dbReference>
<gene>
    <name evidence="2" type="ORF">BBG20_12565</name>
</gene>
<organism evidence="2 3">
    <name type="scientific">Pseudomonas aylmerensis</name>
    <dbReference type="NCBI Taxonomy" id="1869229"/>
    <lineage>
        <taxon>Bacteria</taxon>
        <taxon>Pseudomonadati</taxon>
        <taxon>Pseudomonadota</taxon>
        <taxon>Gammaproteobacteria</taxon>
        <taxon>Pseudomonadales</taxon>
        <taxon>Pseudomonadaceae</taxon>
        <taxon>Pseudomonas</taxon>
    </lineage>
</organism>
<feature type="region of interest" description="Disordered" evidence="1">
    <location>
        <begin position="1"/>
        <end position="23"/>
    </location>
</feature>
<dbReference type="Proteomes" id="UP000095081">
    <property type="component" value="Unassembled WGS sequence"/>
</dbReference>
<feature type="compositionally biased region" description="Low complexity" evidence="1">
    <location>
        <begin position="41"/>
        <end position="55"/>
    </location>
</feature>
<keyword evidence="3" id="KW-1185">Reference proteome</keyword>